<sequence>MATTGIPSNIVRCDSPQQLTPATITVVTSNPQTLIVQPLTTNSKQITAVLQRVGNNQGAEILPLTPKSDGEDDQQGHQSPNSSPTGQIVDATHFIVTDPENVGSDQVTHSTFVQYVENGTEQAIYTNGQMAYPVYTVGDSGTMYTAASSDNQFFAPGTTPVTYTQVISL</sequence>
<dbReference type="AlphaFoldDB" id="A0A8D8L9D8"/>
<protein>
    <submittedName>
        <fullName evidence="2">Uncharacterized protein</fullName>
    </submittedName>
</protein>
<organism evidence="2">
    <name type="scientific">Cacopsylla melanoneura</name>
    <dbReference type="NCBI Taxonomy" id="428564"/>
    <lineage>
        <taxon>Eukaryota</taxon>
        <taxon>Metazoa</taxon>
        <taxon>Ecdysozoa</taxon>
        <taxon>Arthropoda</taxon>
        <taxon>Hexapoda</taxon>
        <taxon>Insecta</taxon>
        <taxon>Pterygota</taxon>
        <taxon>Neoptera</taxon>
        <taxon>Paraneoptera</taxon>
        <taxon>Hemiptera</taxon>
        <taxon>Sternorrhyncha</taxon>
        <taxon>Psylloidea</taxon>
        <taxon>Psyllidae</taxon>
        <taxon>Psyllinae</taxon>
        <taxon>Cacopsylla</taxon>
    </lineage>
</organism>
<reference evidence="2" key="1">
    <citation type="submission" date="2021-05" db="EMBL/GenBank/DDBJ databases">
        <authorList>
            <person name="Alioto T."/>
            <person name="Alioto T."/>
            <person name="Gomez Garrido J."/>
        </authorList>
    </citation>
    <scope>NUCLEOTIDE SEQUENCE</scope>
</reference>
<dbReference type="EMBL" id="HBUF01000288">
    <property type="protein sequence ID" value="CAG6605674.1"/>
    <property type="molecule type" value="Transcribed_RNA"/>
</dbReference>
<name>A0A8D8L9D8_9HEMI</name>
<dbReference type="EMBL" id="HBUF01000291">
    <property type="protein sequence ID" value="CAG6605679.1"/>
    <property type="molecule type" value="Transcribed_RNA"/>
</dbReference>
<feature type="compositionally biased region" description="Polar residues" evidence="1">
    <location>
        <begin position="76"/>
        <end position="86"/>
    </location>
</feature>
<evidence type="ECO:0000256" key="1">
    <source>
        <dbReference type="SAM" id="MobiDB-lite"/>
    </source>
</evidence>
<evidence type="ECO:0000313" key="2">
    <source>
        <dbReference type="EMBL" id="CAG6605674.1"/>
    </source>
</evidence>
<proteinExistence type="predicted"/>
<feature type="region of interest" description="Disordered" evidence="1">
    <location>
        <begin position="60"/>
        <end position="87"/>
    </location>
</feature>
<accession>A0A8D8L9D8</accession>